<evidence type="ECO:0000256" key="1">
    <source>
        <dbReference type="ARBA" id="ARBA00004442"/>
    </source>
</evidence>
<dbReference type="Gene3D" id="3.30.1330.60">
    <property type="entry name" value="OmpA-like domain"/>
    <property type="match status" value="1"/>
</dbReference>
<dbReference type="Proteomes" id="UP000192360">
    <property type="component" value="Unassembled WGS sequence"/>
</dbReference>
<dbReference type="PROSITE" id="PS51123">
    <property type="entry name" value="OMPA_2"/>
    <property type="match status" value="1"/>
</dbReference>
<dbReference type="InterPro" id="IPR011042">
    <property type="entry name" value="6-blade_b-propeller_TolB-like"/>
</dbReference>
<dbReference type="PANTHER" id="PTHR30329">
    <property type="entry name" value="STATOR ELEMENT OF FLAGELLAR MOTOR COMPLEX"/>
    <property type="match status" value="1"/>
</dbReference>
<dbReference type="InterPro" id="IPR006664">
    <property type="entry name" value="OMP_bac"/>
</dbReference>
<proteinExistence type="predicted"/>
<keyword evidence="8" id="KW-1185">Reference proteome</keyword>
<comment type="subcellular location">
    <subcellularLocation>
        <location evidence="1">Cell outer membrane</location>
    </subcellularLocation>
</comment>
<dbReference type="RefSeq" id="WP_200810830.1">
    <property type="nucleotide sequence ID" value="NZ_FWXO01000003.1"/>
</dbReference>
<evidence type="ECO:0000313" key="7">
    <source>
        <dbReference type="EMBL" id="SMC60491.1"/>
    </source>
</evidence>
<keyword evidence="3" id="KW-0998">Cell outer membrane</keyword>
<dbReference type="Gene3D" id="2.60.40.1120">
    <property type="entry name" value="Carboxypeptidase-like, regulatory domain"/>
    <property type="match status" value="1"/>
</dbReference>
<evidence type="ECO:0000256" key="2">
    <source>
        <dbReference type="ARBA" id="ARBA00023136"/>
    </source>
</evidence>
<keyword evidence="4" id="KW-0802">TPR repeat</keyword>
<dbReference type="SUPFAM" id="SSF103088">
    <property type="entry name" value="OmpA-like"/>
    <property type="match status" value="1"/>
</dbReference>
<dbReference type="Gene3D" id="2.120.10.30">
    <property type="entry name" value="TolB, C-terminal domain"/>
    <property type="match status" value="1"/>
</dbReference>
<dbReference type="PRINTS" id="PR01021">
    <property type="entry name" value="OMPADOMAIN"/>
</dbReference>
<dbReference type="PROSITE" id="PS50005">
    <property type="entry name" value="TPR"/>
    <property type="match status" value="1"/>
</dbReference>
<dbReference type="Pfam" id="PF00691">
    <property type="entry name" value="OmpA"/>
    <property type="match status" value="1"/>
</dbReference>
<dbReference type="STRING" id="504486.SAMN05660703_1963"/>
<evidence type="ECO:0000256" key="3">
    <source>
        <dbReference type="ARBA" id="ARBA00023237"/>
    </source>
</evidence>
<dbReference type="Pfam" id="PF13620">
    <property type="entry name" value="CarboxypepD_reg"/>
    <property type="match status" value="1"/>
</dbReference>
<dbReference type="SUPFAM" id="SSF49478">
    <property type="entry name" value="Cna protein B-type domain"/>
    <property type="match status" value="1"/>
</dbReference>
<evidence type="ECO:0000313" key="8">
    <source>
        <dbReference type="Proteomes" id="UP000192360"/>
    </source>
</evidence>
<accession>A0A1W2AJ74</accession>
<dbReference type="AlphaFoldDB" id="A0A1W2AJ74"/>
<dbReference type="InterPro" id="IPR011659">
    <property type="entry name" value="WD40"/>
</dbReference>
<evidence type="ECO:0000256" key="4">
    <source>
        <dbReference type="PROSITE-ProRule" id="PRU00339"/>
    </source>
</evidence>
<dbReference type="CDD" id="cd07185">
    <property type="entry name" value="OmpA_C-like"/>
    <property type="match status" value="1"/>
</dbReference>
<dbReference type="InterPro" id="IPR006665">
    <property type="entry name" value="OmpA-like"/>
</dbReference>
<organism evidence="7 8">
    <name type="scientific">Cellulophaga tyrosinoxydans</name>
    <dbReference type="NCBI Taxonomy" id="504486"/>
    <lineage>
        <taxon>Bacteria</taxon>
        <taxon>Pseudomonadati</taxon>
        <taxon>Bacteroidota</taxon>
        <taxon>Flavobacteriia</taxon>
        <taxon>Flavobacteriales</taxon>
        <taxon>Flavobacteriaceae</taxon>
        <taxon>Cellulophaga</taxon>
    </lineage>
</organism>
<dbReference type="InterPro" id="IPR019734">
    <property type="entry name" value="TPR_rpt"/>
</dbReference>
<feature type="repeat" description="TPR" evidence="4">
    <location>
        <begin position="54"/>
        <end position="87"/>
    </location>
</feature>
<dbReference type="Pfam" id="PF07676">
    <property type="entry name" value="PD40"/>
    <property type="match status" value="3"/>
</dbReference>
<gene>
    <name evidence="7" type="ORF">SAMN05660703_1963</name>
</gene>
<dbReference type="GO" id="GO:0009279">
    <property type="term" value="C:cell outer membrane"/>
    <property type="evidence" value="ECO:0007669"/>
    <property type="project" value="UniProtKB-SubCell"/>
</dbReference>
<sequence length="645" mass="72136">MKLKYIVICTTLLTIVGNAQEKQIKKGNALFDNFIYQEAIASYEELIAKGYSNEDVYKNLGNANYFNANYEAAAGWFEKLVSLDNTTLDAEYFYKYAQSLKSLKKYKESDDWMRKFETAKSQDNRGRIFGKSEDYLSKIKENSGRYTIKSSSINSTASDFAPSFNGSQLVFSTARDSGITSKNIHQWTGKAFLNLYEATINNHENLTELTPLSKKLNKKTHESSTVFTKDGKTMYFTRNNSENGAFSRDEQGVSRLKIYKASLINNTWDNIIELPFNSDSYSVAHPTLSPDESKLYFASDMPGTLGASDIFMVNINDDGTYSTPINLGPKVNTEARETFPFISSSNKLYFASDGHPGLGGLDIFALDLNNLDNGVVLNVGAPVNSEEDDFTFIINESTRKGYFASNRKDGLGSDDIYSFVENTPLNFSCITILRGIVKDEKTSEFLPDTRLTVINAEGETVIQGVSDSNGNFTLEGDCTKGDYTIVAAKTDYNETTFNFTNSGESELNNLNISLKSSLDEAETGDDLAKKLNLEKIYFDFDKANIRRDAQAVLEKVVTYLKQYPNTNIQIGSHTDARGNDNYNLALSNRRAKATLQYLITQGIDENRLSAQGFGETNLTNNCDNTTKCSEEEHQLNRRSVFLVIK</sequence>
<name>A0A1W2AJ74_9FLAO</name>
<keyword evidence="2 5" id="KW-0472">Membrane</keyword>
<protein>
    <submittedName>
        <fullName evidence="7">Outer membrane protein OmpA</fullName>
    </submittedName>
</protein>
<evidence type="ECO:0000259" key="6">
    <source>
        <dbReference type="PROSITE" id="PS51123"/>
    </source>
</evidence>
<dbReference type="SUPFAM" id="SSF82171">
    <property type="entry name" value="DPP6 N-terminal domain-like"/>
    <property type="match status" value="1"/>
</dbReference>
<reference evidence="7 8" key="1">
    <citation type="submission" date="2017-04" db="EMBL/GenBank/DDBJ databases">
        <authorList>
            <person name="Afonso C.L."/>
            <person name="Miller P.J."/>
            <person name="Scott M.A."/>
            <person name="Spackman E."/>
            <person name="Goraichik I."/>
            <person name="Dimitrov K.M."/>
            <person name="Suarez D.L."/>
            <person name="Swayne D.E."/>
        </authorList>
    </citation>
    <scope>NUCLEOTIDE SEQUENCE [LARGE SCALE GENOMIC DNA]</scope>
    <source>
        <strain evidence="7 8">DSM 21164</strain>
    </source>
</reference>
<evidence type="ECO:0000256" key="5">
    <source>
        <dbReference type="PROSITE-ProRule" id="PRU00473"/>
    </source>
</evidence>
<dbReference type="InterPro" id="IPR036737">
    <property type="entry name" value="OmpA-like_sf"/>
</dbReference>
<dbReference type="InterPro" id="IPR011990">
    <property type="entry name" value="TPR-like_helical_dom_sf"/>
</dbReference>
<dbReference type="SUPFAM" id="SSF48452">
    <property type="entry name" value="TPR-like"/>
    <property type="match status" value="1"/>
</dbReference>
<dbReference type="InterPro" id="IPR050330">
    <property type="entry name" value="Bact_OuterMem_StrucFunc"/>
</dbReference>
<dbReference type="PANTHER" id="PTHR30329:SF21">
    <property type="entry name" value="LIPOPROTEIN YIAD-RELATED"/>
    <property type="match status" value="1"/>
</dbReference>
<dbReference type="Gene3D" id="1.25.40.10">
    <property type="entry name" value="Tetratricopeptide repeat domain"/>
    <property type="match status" value="1"/>
</dbReference>
<dbReference type="EMBL" id="FWXO01000003">
    <property type="protein sequence ID" value="SMC60491.1"/>
    <property type="molecule type" value="Genomic_DNA"/>
</dbReference>
<feature type="domain" description="OmpA-like" evidence="6">
    <location>
        <begin position="525"/>
        <end position="645"/>
    </location>
</feature>